<dbReference type="EMBL" id="CP179265">
    <property type="protein sequence ID" value="XOU13290.1"/>
    <property type="molecule type" value="Genomic_DNA"/>
</dbReference>
<keyword evidence="2" id="KW-1185">Reference proteome</keyword>
<name>A0ACD5G6V1_BORAD</name>
<evidence type="ECO:0000313" key="2">
    <source>
        <dbReference type="Proteomes" id="UP001305787"/>
    </source>
</evidence>
<proteinExistence type="predicted"/>
<organism evidence="1 2">
    <name type="scientific">Borrelia andersonii</name>
    <name type="common">Borreliella andersonii</name>
    <dbReference type="NCBI Taxonomy" id="42109"/>
    <lineage>
        <taxon>Bacteria</taxon>
        <taxon>Pseudomonadati</taxon>
        <taxon>Spirochaetota</taxon>
        <taxon>Spirochaetia</taxon>
        <taxon>Spirochaetales</taxon>
        <taxon>Borreliaceae</taxon>
        <taxon>Borreliella</taxon>
    </lineage>
</organism>
<gene>
    <name evidence="1" type="ORF">QIA45_05325</name>
</gene>
<keyword evidence="1" id="KW-0614">Plasmid</keyword>
<dbReference type="Proteomes" id="UP001305787">
    <property type="component" value="Plasmid lp28-8"/>
</dbReference>
<protein>
    <submittedName>
        <fullName evidence="1">Variable large family protein</fullName>
    </submittedName>
</protein>
<geneLocation type="plasmid" evidence="1 2">
    <name>lp28-8</name>
</geneLocation>
<reference evidence="1" key="1">
    <citation type="submission" date="2024-11" db="EMBL/GenBank/DDBJ databases">
        <title>Sequencing of Borrelia variable plasmids from multiple Borrelia sensu lato isolates.</title>
        <authorList>
            <person name="Mongodin E.F."/>
            <person name="Rudenko N."/>
            <person name="Fraser C.M."/>
            <person name="Schutzer S."/>
            <person name="Luft B."/>
            <person name="Morgan R."/>
            <person name="Casjens S."/>
            <person name="Qiu W."/>
        </authorList>
    </citation>
    <scope>NUCLEOTIDE SEQUENCE</scope>
    <source>
        <strain evidence="1">21038</strain>
    </source>
</reference>
<accession>A0ACD5G6V1</accession>
<sequence>MLLLVMQVRHLVMMVCGSMIRLRLLLFWGGGLAKDGKFANTSAGDEDGKVKAAVKASGWIKEMHKAVEDTAKAGEGGGEPIANVADGGNAAAAGTMADAGSVTGIAKGMKAIVDAAVKAGVEFKPGTEGVAGGGDAGKLFASGDAANNAAAADAANEAQKAAAEAGKAVSAVSGDQILKAIVDAAGTSAGKSANAAKDAVAAAIGADGAAQAFAGNMQNKNDQIAAAIVLRGLAKDGKFANTSAGDADGKVKAAVEAGKAVSAVSGDQILKAIVDAAEKNSAGKSANAATNAVAAAIGEDGAAAAFADGGMRNKYDQIAAAIVLRGLAKDGKFANTSADDANAKDKVKAAVKSAGWIKEMHKAVEDTAKAGAGDGEPIANVATGGAAGATSAGAKADKDSVTGIAKGMKAIVDAAGKAGVEFKPGAEGGDNGDAGRLFASGAANGAGDAADAAQKAAAEAGKAVSAVSGDQILKAIVDAAGTSAGANANAATNAVEAAIGEDDGAGQAFGDGMRKYDQIAAAIVLRGLAKDGKFANVGDAGAGDADKDKVKAAAEAGKAVSAVSGDQILKATVGAAGTSAGKSANAATNAVAAAIGADGGAGQAFGDGGMRKNDQIAAAIVLRGLAKDGKFANVGAADEDDKDKVKAAADAGKAVSAVSGDQILKATVGAAGTSAGAKADEATNAVAAAIGADGGGAAFAAGGMQNKNDQIAAAIVLRGLAKGGKFANTSAVAEGDGKANKDKVKAAVKSAGWIKEMHKAVEDTAKAGGEGGNEPIANVANAAAADANANNAQKAAADAGKAVSAVSGDQILKAIVDAAGTSAGANANEAKDAVAAAIGEDDGDAQAFGDGMRNKNDQIAAAIVLRGLAKGGKFANVGAGGEGANQANKDKVKAAVKSAVESG</sequence>
<evidence type="ECO:0000313" key="1">
    <source>
        <dbReference type="EMBL" id="XOU13290.1"/>
    </source>
</evidence>